<evidence type="ECO:0000259" key="1">
    <source>
        <dbReference type="Pfam" id="PF00561"/>
    </source>
</evidence>
<dbReference type="AlphaFoldDB" id="A0A1H4GYM9"/>
<reference evidence="2 3" key="1">
    <citation type="submission" date="2016-10" db="EMBL/GenBank/DDBJ databases">
        <authorList>
            <person name="de Groot N.N."/>
        </authorList>
    </citation>
    <scope>NUCLEOTIDE SEQUENCE [LARGE SCALE GENOMIC DNA]</scope>
    <source>
        <strain evidence="2 3">DSM 19033</strain>
    </source>
</reference>
<proteinExistence type="predicted"/>
<dbReference type="InterPro" id="IPR029058">
    <property type="entry name" value="AB_hydrolase_fold"/>
</dbReference>
<dbReference type="Gene3D" id="3.40.50.1820">
    <property type="entry name" value="alpha/beta hydrolase"/>
    <property type="match status" value="1"/>
</dbReference>
<dbReference type="InterPro" id="IPR050228">
    <property type="entry name" value="Carboxylesterase_BioH"/>
</dbReference>
<name>A0A1H4GYM9_9SPHI</name>
<keyword evidence="3" id="KW-1185">Reference proteome</keyword>
<dbReference type="Proteomes" id="UP000198850">
    <property type="component" value="Unassembled WGS sequence"/>
</dbReference>
<dbReference type="InterPro" id="IPR000073">
    <property type="entry name" value="AB_hydrolase_1"/>
</dbReference>
<dbReference type="SUPFAM" id="SSF53474">
    <property type="entry name" value="alpha/beta-Hydrolases"/>
    <property type="match status" value="1"/>
</dbReference>
<accession>A0A1H4GYM9</accession>
<gene>
    <name evidence="2" type="ORF">SAMN05443550_11252</name>
</gene>
<evidence type="ECO:0000313" key="3">
    <source>
        <dbReference type="Proteomes" id="UP000198850"/>
    </source>
</evidence>
<organism evidence="2 3">
    <name type="scientific">Pedobacter hartonius</name>
    <dbReference type="NCBI Taxonomy" id="425514"/>
    <lineage>
        <taxon>Bacteria</taxon>
        <taxon>Pseudomonadati</taxon>
        <taxon>Bacteroidota</taxon>
        <taxon>Sphingobacteriia</taxon>
        <taxon>Sphingobacteriales</taxon>
        <taxon>Sphingobacteriaceae</taxon>
        <taxon>Pedobacter</taxon>
    </lineage>
</organism>
<dbReference type="PANTHER" id="PTHR43194">
    <property type="entry name" value="HYDROLASE ALPHA/BETA FOLD FAMILY"/>
    <property type="match status" value="1"/>
</dbReference>
<dbReference type="Pfam" id="PF00561">
    <property type="entry name" value="Abhydrolase_1"/>
    <property type="match status" value="1"/>
</dbReference>
<dbReference type="PANTHER" id="PTHR43194:SF4">
    <property type="entry name" value="AB HYDROLASE-1 DOMAIN-CONTAINING PROTEIN"/>
    <property type="match status" value="1"/>
</dbReference>
<dbReference type="STRING" id="425514.SAMN05443550_11252"/>
<dbReference type="EMBL" id="FNRA01000012">
    <property type="protein sequence ID" value="SEB14656.1"/>
    <property type="molecule type" value="Genomic_DNA"/>
</dbReference>
<sequence length="349" mass="37830">MPDSSITPDLFEFWKNKAVRTSKRGHFWIAGERVMKDGQTFQNGPMFVAWEAPEQVTQPYPVILVHGGLLQGTEWLDTPDGRPGWAQRMVEAGYAVLVVDRPGHGHSHTHPDLTGPVGTPFSYEDGRHVFFPSEWADRHTQWPFDREDDAALDSFIAPFGPLPAKLAESQKMDTDRLVKLLDRVGKCILMTHSASGPLGWLVANKRPDLVVGVVTVEPIGPAFADIHGIGRLDWGLTAAPVTYDPPLQTAADVEAADPATLQIPALKGLQVALVTGGASPFAKSAPATVGFLNTAGASAEELHLPDHGVDGNGHGLIYELNSDEALVPVLEWLKALTDKKKAEKPELTE</sequence>
<evidence type="ECO:0000313" key="2">
    <source>
        <dbReference type="EMBL" id="SEB14656.1"/>
    </source>
</evidence>
<feature type="domain" description="AB hydrolase-1" evidence="1">
    <location>
        <begin position="60"/>
        <end position="223"/>
    </location>
</feature>
<dbReference type="OrthoDB" id="256394at2"/>
<protein>
    <recommendedName>
        <fullName evidence="1">AB hydrolase-1 domain-containing protein</fullName>
    </recommendedName>
</protein>